<dbReference type="PANTHER" id="PTHR48051:SF39">
    <property type="entry name" value="P53-INDUCED DEATH DOMAIN PROTEIN 1"/>
    <property type="match status" value="1"/>
</dbReference>
<proteinExistence type="predicted"/>
<dbReference type="InterPro" id="IPR003591">
    <property type="entry name" value="Leu-rich_rpt_typical-subtyp"/>
</dbReference>
<dbReference type="PANTHER" id="PTHR48051">
    <property type="match status" value="1"/>
</dbReference>
<evidence type="ECO:0000313" key="5">
    <source>
        <dbReference type="Proteomes" id="UP000012220"/>
    </source>
</evidence>
<evidence type="ECO:0000256" key="1">
    <source>
        <dbReference type="ARBA" id="ARBA00022614"/>
    </source>
</evidence>
<keyword evidence="1" id="KW-0433">Leucine-rich repeat</keyword>
<evidence type="ECO:0000256" key="2">
    <source>
        <dbReference type="ARBA" id="ARBA00022737"/>
    </source>
</evidence>
<dbReference type="SMART" id="SM00369">
    <property type="entry name" value="LRR_TYP"/>
    <property type="match status" value="2"/>
</dbReference>
<dbReference type="Gene3D" id="3.80.10.10">
    <property type="entry name" value="Ribonuclease Inhibitor"/>
    <property type="match status" value="1"/>
</dbReference>
<dbReference type="PRINTS" id="PR00019">
    <property type="entry name" value="LEURICHRPT"/>
</dbReference>
<evidence type="ECO:0000313" key="4">
    <source>
        <dbReference type="EMBL" id="EMY26901.1"/>
    </source>
</evidence>
<comment type="caution">
    <text evidence="4">The sequence shown here is derived from an EMBL/GenBank/DDBJ whole genome shotgun (WGS) entry which is preliminary data.</text>
</comment>
<evidence type="ECO:0000259" key="3">
    <source>
        <dbReference type="Pfam" id="PF23598"/>
    </source>
</evidence>
<gene>
    <name evidence="4" type="ORF">LEP1GSC115_0075</name>
</gene>
<feature type="non-terminal residue" evidence="4">
    <location>
        <position position="121"/>
    </location>
</feature>
<accession>N1UTB2</accession>
<dbReference type="Proteomes" id="UP000012220">
    <property type="component" value="Unassembled WGS sequence"/>
</dbReference>
<protein>
    <submittedName>
        <fullName evidence="4">Leucine rich repeat protein</fullName>
    </submittedName>
</protein>
<keyword evidence="2" id="KW-0677">Repeat</keyword>
<dbReference type="PROSITE" id="PS51450">
    <property type="entry name" value="LRR"/>
    <property type="match status" value="2"/>
</dbReference>
<dbReference type="InterPro" id="IPR001611">
    <property type="entry name" value="Leu-rich_rpt"/>
</dbReference>
<dbReference type="InterPro" id="IPR055414">
    <property type="entry name" value="LRR_R13L4/SHOC2-like"/>
</dbReference>
<name>N1UTB2_LEPIR</name>
<reference evidence="4 5" key="1">
    <citation type="submission" date="2013-02" db="EMBL/GenBank/DDBJ databases">
        <authorList>
            <person name="Harkins D.M."/>
            <person name="Durkin A.S."/>
            <person name="Brinkac L.M."/>
            <person name="Haft D.H."/>
            <person name="Selengut J.D."/>
            <person name="Sanka R."/>
            <person name="DePew J."/>
            <person name="Purushe J."/>
            <person name="Picardeau M."/>
            <person name="Werts C."/>
            <person name="Goarant C."/>
            <person name="Vinetz J.M."/>
            <person name="Sutton G.G."/>
            <person name="Nierman W.C."/>
            <person name="Fouts D.E."/>
        </authorList>
    </citation>
    <scope>NUCLEOTIDE SEQUENCE [LARGE SCALE GENOMIC DNA]</scope>
    <source>
        <strain evidence="4 5">200703203</strain>
    </source>
</reference>
<sequence>MNFRITLTYLQRIIISLLFLIHLSCEIQACESGIYQDLTKALQNPLDVLVLNLSEQKLKALPKKIGQLKNLQMLDLSDNQLIILPKEIRQLKNLQMLDLSDNQIIILPKEIRQLKNLQMLD</sequence>
<dbReference type="SUPFAM" id="SSF52058">
    <property type="entry name" value="L domain-like"/>
    <property type="match status" value="1"/>
</dbReference>
<organism evidence="4 5">
    <name type="scientific">Leptospira interrogans serovar Australis str. 200703203</name>
    <dbReference type="NCBI Taxonomy" id="1085541"/>
    <lineage>
        <taxon>Bacteria</taxon>
        <taxon>Pseudomonadati</taxon>
        <taxon>Spirochaetota</taxon>
        <taxon>Spirochaetia</taxon>
        <taxon>Leptospirales</taxon>
        <taxon>Leptospiraceae</taxon>
        <taxon>Leptospira</taxon>
    </lineage>
</organism>
<dbReference type="EMBL" id="AHNY02000068">
    <property type="protein sequence ID" value="EMY26901.1"/>
    <property type="molecule type" value="Genomic_DNA"/>
</dbReference>
<dbReference type="Pfam" id="PF23598">
    <property type="entry name" value="LRR_14"/>
    <property type="match status" value="1"/>
</dbReference>
<dbReference type="GO" id="GO:0005737">
    <property type="term" value="C:cytoplasm"/>
    <property type="evidence" value="ECO:0007669"/>
    <property type="project" value="TreeGrafter"/>
</dbReference>
<dbReference type="InterPro" id="IPR050216">
    <property type="entry name" value="LRR_domain-containing"/>
</dbReference>
<feature type="domain" description="Disease resistance R13L4/SHOC-2-like LRR" evidence="3">
    <location>
        <begin position="40"/>
        <end position="120"/>
    </location>
</feature>
<dbReference type="InterPro" id="IPR032675">
    <property type="entry name" value="LRR_dom_sf"/>
</dbReference>
<dbReference type="AlphaFoldDB" id="N1UTB2"/>